<name>A0ABM7VA95_9BACT</name>
<organism evidence="3 4">
    <name type="scientific">Persicobacter psychrovividus</name>
    <dbReference type="NCBI Taxonomy" id="387638"/>
    <lineage>
        <taxon>Bacteria</taxon>
        <taxon>Pseudomonadati</taxon>
        <taxon>Bacteroidota</taxon>
        <taxon>Cytophagia</taxon>
        <taxon>Cytophagales</taxon>
        <taxon>Persicobacteraceae</taxon>
        <taxon>Persicobacter</taxon>
    </lineage>
</organism>
<feature type="domain" description="Glycosyl transferase family 1" evidence="1">
    <location>
        <begin position="229"/>
        <end position="381"/>
    </location>
</feature>
<dbReference type="PANTHER" id="PTHR12526:SF637">
    <property type="entry name" value="GLYCOSYLTRANSFERASE EPSF-RELATED"/>
    <property type="match status" value="1"/>
</dbReference>
<protein>
    <submittedName>
        <fullName evidence="3">Glycosyl transferase</fullName>
    </submittedName>
</protein>
<feature type="domain" description="Glycosyltransferase subfamily 4-like N-terminal" evidence="2">
    <location>
        <begin position="18"/>
        <end position="143"/>
    </location>
</feature>
<dbReference type="Pfam" id="PF00534">
    <property type="entry name" value="Glycos_transf_1"/>
    <property type="match status" value="1"/>
</dbReference>
<evidence type="ECO:0000313" key="3">
    <source>
        <dbReference type="EMBL" id="BDC97845.1"/>
    </source>
</evidence>
<gene>
    <name evidence="3" type="ORF">PEPS_01260</name>
</gene>
<reference evidence="3 4" key="1">
    <citation type="submission" date="2021-12" db="EMBL/GenBank/DDBJ databases">
        <title>Genome sequencing of bacteria with rrn-lacking chromosome and rrn-plasmid.</title>
        <authorList>
            <person name="Anda M."/>
            <person name="Iwasaki W."/>
        </authorList>
    </citation>
    <scope>NUCLEOTIDE SEQUENCE [LARGE SCALE GENOMIC DNA]</scope>
    <source>
        <strain evidence="3 4">NBRC 101262</strain>
    </source>
</reference>
<dbReference type="Pfam" id="PF13439">
    <property type="entry name" value="Glyco_transf_4"/>
    <property type="match status" value="1"/>
</dbReference>
<dbReference type="InterPro" id="IPR001296">
    <property type="entry name" value="Glyco_trans_1"/>
</dbReference>
<dbReference type="GO" id="GO:0016740">
    <property type="term" value="F:transferase activity"/>
    <property type="evidence" value="ECO:0007669"/>
    <property type="project" value="UniProtKB-KW"/>
</dbReference>
<dbReference type="RefSeq" id="WP_338397383.1">
    <property type="nucleotide sequence ID" value="NZ_AP025292.1"/>
</dbReference>
<proteinExistence type="predicted"/>
<evidence type="ECO:0000259" key="2">
    <source>
        <dbReference type="Pfam" id="PF13439"/>
    </source>
</evidence>
<dbReference type="InterPro" id="IPR028098">
    <property type="entry name" value="Glyco_trans_4-like_N"/>
</dbReference>
<accession>A0ABM7VA95</accession>
<evidence type="ECO:0000313" key="4">
    <source>
        <dbReference type="Proteomes" id="UP001354989"/>
    </source>
</evidence>
<keyword evidence="3" id="KW-0808">Transferase</keyword>
<dbReference type="SUPFAM" id="SSF53756">
    <property type="entry name" value="UDP-Glycosyltransferase/glycogen phosphorylase"/>
    <property type="match status" value="1"/>
</dbReference>
<sequence length="422" mass="47748">MADKKLKIVFLTSFGDTGGASMAALRIAKAVEAQGMDVHFLVQHQNKPHPKMQVVKGWKIRLAMEKLHFLWYEKDAAHRFAFSSATVGADLANHPLIQSADIIHIHWTNQGFLSMKGMKKLFLLQKPIVWTLHDIWAFSGGCHYADRCDGYLKECGCCPLLRNPHSHDLSHQQWKKKREIYPLNHPHLIGVSDWIVAQGKSAALAPLLHFDRIFNPIDTTLFQPSDQEDRLKKKWGLPLHQPLLLFGAANLLDPRKGFKDVCKAIEQLIAQGIKPPHLVFFGKCTQLDTLTALPFEYSYLGLISAQEDMRELYQIGDGFITAALHENLSYMILEAMACETPVITYRTGGNPEAVLHKENGYVADYQSVEDLAKGILWLTQEADLVCIKKEARGHILENFNEQIVGKEYVEKYNQALSIKKSL</sequence>
<keyword evidence="4" id="KW-1185">Reference proteome</keyword>
<dbReference type="EMBL" id="AP025292">
    <property type="protein sequence ID" value="BDC97845.1"/>
    <property type="molecule type" value="Genomic_DNA"/>
</dbReference>
<dbReference type="Proteomes" id="UP001354989">
    <property type="component" value="Chromosome"/>
</dbReference>
<dbReference type="Gene3D" id="3.40.50.2000">
    <property type="entry name" value="Glycogen Phosphorylase B"/>
    <property type="match status" value="2"/>
</dbReference>
<evidence type="ECO:0000259" key="1">
    <source>
        <dbReference type="Pfam" id="PF00534"/>
    </source>
</evidence>
<dbReference type="PANTHER" id="PTHR12526">
    <property type="entry name" value="GLYCOSYLTRANSFERASE"/>
    <property type="match status" value="1"/>
</dbReference>